<dbReference type="EMBL" id="LGRX02008325">
    <property type="protein sequence ID" value="KAK3273674.1"/>
    <property type="molecule type" value="Genomic_DNA"/>
</dbReference>
<gene>
    <name evidence="2" type="ORF">CYMTET_18095</name>
</gene>
<feature type="compositionally biased region" description="Low complexity" evidence="1">
    <location>
        <begin position="33"/>
        <end position="47"/>
    </location>
</feature>
<evidence type="ECO:0000256" key="1">
    <source>
        <dbReference type="SAM" id="MobiDB-lite"/>
    </source>
</evidence>
<feature type="compositionally biased region" description="Basic and acidic residues" evidence="1">
    <location>
        <begin position="71"/>
        <end position="83"/>
    </location>
</feature>
<sequence>MPIDYSKFDNIVDSDEETDAAPPPSGSAPTYTAEQRAAAEAAAASARQPPPADDPRAEIEKLKAAKRAQRQAREAAEGTKEETPEVVAPKVEEQAAPAEQGPLEMLEAAEKLQADILAEISAVEGALQKLVIKDSEAQTATQLLDRVTTMNGNVGKLQSNVDLIMIGELDDDVREGAKARRKKLNRALEEELMPTVGTLRGKVVKAKNAGS</sequence>
<name>A0AAE0G8S1_9CHLO</name>
<evidence type="ECO:0000313" key="2">
    <source>
        <dbReference type="EMBL" id="KAK3273674.1"/>
    </source>
</evidence>
<evidence type="ECO:0000313" key="3">
    <source>
        <dbReference type="Proteomes" id="UP001190700"/>
    </source>
</evidence>
<dbReference type="Proteomes" id="UP001190700">
    <property type="component" value="Unassembled WGS sequence"/>
</dbReference>
<proteinExistence type="predicted"/>
<feature type="region of interest" description="Disordered" evidence="1">
    <location>
        <begin position="1"/>
        <end position="100"/>
    </location>
</feature>
<protein>
    <submittedName>
        <fullName evidence="2">Uncharacterized protein</fullName>
    </submittedName>
</protein>
<comment type="caution">
    <text evidence="2">The sequence shown here is derived from an EMBL/GenBank/DDBJ whole genome shotgun (WGS) entry which is preliminary data.</text>
</comment>
<organism evidence="2 3">
    <name type="scientific">Cymbomonas tetramitiformis</name>
    <dbReference type="NCBI Taxonomy" id="36881"/>
    <lineage>
        <taxon>Eukaryota</taxon>
        <taxon>Viridiplantae</taxon>
        <taxon>Chlorophyta</taxon>
        <taxon>Pyramimonadophyceae</taxon>
        <taxon>Pyramimonadales</taxon>
        <taxon>Pyramimonadaceae</taxon>
        <taxon>Cymbomonas</taxon>
    </lineage>
</organism>
<feature type="compositionally biased region" description="Basic and acidic residues" evidence="1">
    <location>
        <begin position="53"/>
        <end position="63"/>
    </location>
</feature>
<reference evidence="2 3" key="1">
    <citation type="journal article" date="2015" name="Genome Biol. Evol.">
        <title>Comparative Genomics of a Bacterivorous Green Alga Reveals Evolutionary Causalities and Consequences of Phago-Mixotrophic Mode of Nutrition.</title>
        <authorList>
            <person name="Burns J.A."/>
            <person name="Paasch A."/>
            <person name="Narechania A."/>
            <person name="Kim E."/>
        </authorList>
    </citation>
    <scope>NUCLEOTIDE SEQUENCE [LARGE SCALE GENOMIC DNA]</scope>
    <source>
        <strain evidence="2 3">PLY_AMNH</strain>
    </source>
</reference>
<dbReference type="AlphaFoldDB" id="A0AAE0G8S1"/>
<accession>A0AAE0G8S1</accession>
<keyword evidence="3" id="KW-1185">Reference proteome</keyword>